<dbReference type="InterPro" id="IPR010499">
    <property type="entry name" value="AraC_E-bd"/>
</dbReference>
<accession>A0A0A1MC19</accession>
<dbReference type="Proteomes" id="UP000040453">
    <property type="component" value="Unassembled WGS sequence"/>
</dbReference>
<dbReference type="InterPro" id="IPR050908">
    <property type="entry name" value="SmbC-like"/>
</dbReference>
<feature type="domain" description="AraC effector-binding" evidence="1">
    <location>
        <begin position="1"/>
        <end position="154"/>
    </location>
</feature>
<dbReference type="PANTHER" id="PTHR40055:SF1">
    <property type="entry name" value="TRANSCRIPTIONAL REGULATOR YGIV-RELATED"/>
    <property type="match status" value="1"/>
</dbReference>
<gene>
    <name evidence="2" type="primary">sbmC</name>
    <name evidence="2" type="ORF">BN997_02777</name>
</gene>
<dbReference type="PANTHER" id="PTHR40055">
    <property type="entry name" value="TRANSCRIPTIONAL REGULATOR YGIV-RELATED"/>
    <property type="match status" value="1"/>
</dbReference>
<dbReference type="SMART" id="SM00871">
    <property type="entry name" value="AraC_E_bind"/>
    <property type="match status" value="1"/>
</dbReference>
<proteinExistence type="predicted"/>
<dbReference type="Pfam" id="PF06445">
    <property type="entry name" value="GyrI-like"/>
    <property type="match status" value="1"/>
</dbReference>
<sequence length="157" mass="17993">MKLEQISDLPIVYMRRTGAYGEENNQLMARFKHWMTYNNVSKGNLLTDNAVVLGIIWDNPAHVPPEACRYDTALVLSAQQEITDECVQQAILQGGSYAVFTIEHTQEAMNRAWQVIFSELAGAGYQLDETRPILERYMPFMLEKHVCEICLPIQNRI</sequence>
<evidence type="ECO:0000313" key="2">
    <source>
        <dbReference type="EMBL" id="CEI82890.1"/>
    </source>
</evidence>
<protein>
    <submittedName>
        <fullName evidence="2">DNA gyrase inhibitor</fullName>
    </submittedName>
</protein>
<evidence type="ECO:0000259" key="1">
    <source>
        <dbReference type="SMART" id="SM00871"/>
    </source>
</evidence>
<evidence type="ECO:0000313" key="3">
    <source>
        <dbReference type="Proteomes" id="UP000040453"/>
    </source>
</evidence>
<organism evidence="2 3">
    <name type="scientific">Oceanobacillus oncorhynchi</name>
    <dbReference type="NCBI Taxonomy" id="545501"/>
    <lineage>
        <taxon>Bacteria</taxon>
        <taxon>Bacillati</taxon>
        <taxon>Bacillota</taxon>
        <taxon>Bacilli</taxon>
        <taxon>Bacillales</taxon>
        <taxon>Bacillaceae</taxon>
        <taxon>Oceanobacillus</taxon>
    </lineage>
</organism>
<dbReference type="Gene3D" id="3.20.80.10">
    <property type="entry name" value="Regulatory factor, effector binding domain"/>
    <property type="match status" value="1"/>
</dbReference>
<dbReference type="EMBL" id="CDGG01000001">
    <property type="protein sequence ID" value="CEI82890.1"/>
    <property type="molecule type" value="Genomic_DNA"/>
</dbReference>
<dbReference type="STRING" id="545501.BN997_02777"/>
<name>A0A0A1MC19_9BACI</name>
<dbReference type="InterPro" id="IPR029442">
    <property type="entry name" value="GyrI-like"/>
</dbReference>
<dbReference type="InterPro" id="IPR011256">
    <property type="entry name" value="Reg_factor_effector_dom_sf"/>
</dbReference>
<dbReference type="RefSeq" id="WP_042532958.1">
    <property type="nucleotide sequence ID" value="NZ_CAXOIH010000011.1"/>
</dbReference>
<dbReference type="AlphaFoldDB" id="A0A0A1MC19"/>
<keyword evidence="3" id="KW-1185">Reference proteome</keyword>
<reference evidence="2 3" key="1">
    <citation type="submission" date="2014-11" db="EMBL/GenBank/DDBJ databases">
        <authorList>
            <person name="Urmite Genomes Urmite Genomes"/>
        </authorList>
    </citation>
    <scope>NUCLEOTIDE SEQUENCE [LARGE SCALE GENOMIC DNA]</scope>
    <source>
        <strain evidence="2 3">Oc5</strain>
    </source>
</reference>
<dbReference type="SUPFAM" id="SSF55136">
    <property type="entry name" value="Probable bacterial effector-binding domain"/>
    <property type="match status" value="1"/>
</dbReference>